<comment type="function">
    <text evidence="11">Microtubule inner protein (MIP) part of the dynein-decorated doublet microtubules (DMTs) in cilia axoneme. Important for proper ciliary and flagellar beating. May act in cooperation with CFAP45 and axonemal dynein subunit DNAH11. May play a role in cell growth and/or survival.</text>
</comment>
<evidence type="ECO:0000313" key="16">
    <source>
        <dbReference type="Proteomes" id="UP000261500"/>
    </source>
</evidence>
<dbReference type="SUPFAM" id="SSF50978">
    <property type="entry name" value="WD40 repeat-like"/>
    <property type="match status" value="2"/>
</dbReference>
<evidence type="ECO:0000256" key="2">
    <source>
        <dbReference type="ARBA" id="ARBA00004496"/>
    </source>
</evidence>
<dbReference type="InterPro" id="IPR001680">
    <property type="entry name" value="WD40_rpt"/>
</dbReference>
<keyword evidence="5" id="KW-0677">Repeat</keyword>
<dbReference type="Proteomes" id="UP000261500">
    <property type="component" value="Unplaced"/>
</dbReference>
<evidence type="ECO:0000256" key="11">
    <source>
        <dbReference type="ARBA" id="ARBA00046056"/>
    </source>
</evidence>
<evidence type="ECO:0000256" key="7">
    <source>
        <dbReference type="ARBA" id="ARBA00023069"/>
    </source>
</evidence>
<keyword evidence="8" id="KW-0966">Cell projection</keyword>
<feature type="domain" description="EML-like first beta-propeller" evidence="14">
    <location>
        <begin position="56"/>
        <end position="303"/>
    </location>
</feature>
<evidence type="ECO:0000256" key="4">
    <source>
        <dbReference type="ARBA" id="ARBA00022574"/>
    </source>
</evidence>
<dbReference type="Pfam" id="PF23409">
    <property type="entry name" value="Beta-prop_EML"/>
    <property type="match status" value="1"/>
</dbReference>
<dbReference type="PANTHER" id="PTHR13720:SF14">
    <property type="entry name" value="CILIA- AND FLAGELLA-ASSOCIATED PROTEIN 52"/>
    <property type="match status" value="1"/>
</dbReference>
<dbReference type="InterPro" id="IPR036322">
    <property type="entry name" value="WD40_repeat_dom_sf"/>
</dbReference>
<dbReference type="GO" id="GO:0005930">
    <property type="term" value="C:axoneme"/>
    <property type="evidence" value="ECO:0007669"/>
    <property type="project" value="UniProtKB-ARBA"/>
</dbReference>
<dbReference type="PANTHER" id="PTHR13720">
    <property type="entry name" value="WD-40 REPEAT PROTEIN"/>
    <property type="match status" value="1"/>
</dbReference>
<feature type="repeat" description="WD" evidence="13">
    <location>
        <begin position="101"/>
        <end position="144"/>
    </location>
</feature>
<dbReference type="Gene3D" id="2.130.10.10">
    <property type="entry name" value="YVTN repeat-like/Quinoprotein amine dehydrogenase"/>
    <property type="match status" value="3"/>
</dbReference>
<evidence type="ECO:0000256" key="5">
    <source>
        <dbReference type="ARBA" id="ARBA00022737"/>
    </source>
</evidence>
<feature type="repeat" description="WD" evidence="13">
    <location>
        <begin position="530"/>
        <end position="571"/>
    </location>
</feature>
<comment type="subunit">
    <text evidence="12">Microtubule inner protein component of sperm flagellar doublet microtubules. Interacts with BRCA2. Interacts with the CCT chaperonin complex. Interacts with HSP70. Interacts with AK8. Interacts with CFAP45. Interacts with DNAI1. Interacts with IQDC.</text>
</comment>
<keyword evidence="4 13" id="KW-0853">WD repeat</keyword>
<dbReference type="InterPro" id="IPR019775">
    <property type="entry name" value="WD40_repeat_CS"/>
</dbReference>
<dbReference type="PROSITE" id="PS50294">
    <property type="entry name" value="WD_REPEATS_REGION"/>
    <property type="match status" value="1"/>
</dbReference>
<evidence type="ECO:0000256" key="3">
    <source>
        <dbReference type="ARBA" id="ARBA00022490"/>
    </source>
</evidence>
<feature type="repeat" description="WD" evidence="13">
    <location>
        <begin position="496"/>
        <end position="528"/>
    </location>
</feature>
<dbReference type="InterPro" id="IPR055439">
    <property type="entry name" value="Beta-prop_EML_1st"/>
</dbReference>
<dbReference type="GeneTree" id="ENSGT00940000157016"/>
<evidence type="ECO:0000313" key="15">
    <source>
        <dbReference type="Ensembl" id="ENSPLAP00000012487.1"/>
    </source>
</evidence>
<name>A0A3B3UIM4_9TELE</name>
<dbReference type="Pfam" id="PF00400">
    <property type="entry name" value="WD40"/>
    <property type="match status" value="5"/>
</dbReference>
<evidence type="ECO:0000256" key="8">
    <source>
        <dbReference type="ARBA" id="ARBA00023273"/>
    </source>
</evidence>
<evidence type="ECO:0000256" key="1">
    <source>
        <dbReference type="ARBA" id="ARBA00004230"/>
    </source>
</evidence>
<dbReference type="STRING" id="48699.ENSPLAP00000012487"/>
<feature type="repeat" description="WD" evidence="13">
    <location>
        <begin position="402"/>
        <end position="435"/>
    </location>
</feature>
<keyword evidence="7" id="KW-0969">Cilium</keyword>
<dbReference type="InterPro" id="IPR015943">
    <property type="entry name" value="WD40/YVTN_repeat-like_dom_sf"/>
</dbReference>
<evidence type="ECO:0000256" key="6">
    <source>
        <dbReference type="ARBA" id="ARBA00022846"/>
    </source>
</evidence>
<dbReference type="GO" id="GO:0005874">
    <property type="term" value="C:microtubule"/>
    <property type="evidence" value="ECO:0007669"/>
    <property type="project" value="UniProtKB-KW"/>
</dbReference>
<reference evidence="15" key="1">
    <citation type="submission" date="2025-08" db="UniProtKB">
        <authorList>
            <consortium name="Ensembl"/>
        </authorList>
    </citation>
    <scope>IDENTIFICATION</scope>
</reference>
<feature type="repeat" description="WD" evidence="13">
    <location>
        <begin position="446"/>
        <end position="479"/>
    </location>
</feature>
<dbReference type="GO" id="GO:0031514">
    <property type="term" value="C:motile cilium"/>
    <property type="evidence" value="ECO:0007669"/>
    <property type="project" value="UniProtKB-SubCell"/>
</dbReference>
<reference evidence="15" key="2">
    <citation type="submission" date="2025-09" db="UniProtKB">
        <authorList>
            <consortium name="Ensembl"/>
        </authorList>
    </citation>
    <scope>IDENTIFICATION</scope>
</reference>
<dbReference type="InterPro" id="IPR050630">
    <property type="entry name" value="WD_repeat_EMAP"/>
</dbReference>
<evidence type="ECO:0000256" key="12">
    <source>
        <dbReference type="ARBA" id="ARBA00047117"/>
    </source>
</evidence>
<proteinExistence type="inferred from homology"/>
<dbReference type="PROSITE" id="PS00678">
    <property type="entry name" value="WD_REPEATS_1"/>
    <property type="match status" value="2"/>
</dbReference>
<organism evidence="15 16">
    <name type="scientific">Poecilia latipinna</name>
    <name type="common">sailfin molly</name>
    <dbReference type="NCBI Taxonomy" id="48699"/>
    <lineage>
        <taxon>Eukaryota</taxon>
        <taxon>Metazoa</taxon>
        <taxon>Chordata</taxon>
        <taxon>Craniata</taxon>
        <taxon>Vertebrata</taxon>
        <taxon>Euteleostomi</taxon>
        <taxon>Actinopterygii</taxon>
        <taxon>Neopterygii</taxon>
        <taxon>Teleostei</taxon>
        <taxon>Neoteleostei</taxon>
        <taxon>Acanthomorphata</taxon>
        <taxon>Ovalentaria</taxon>
        <taxon>Atherinomorphae</taxon>
        <taxon>Cyprinodontiformes</taxon>
        <taxon>Poeciliidae</taxon>
        <taxon>Poeciliinae</taxon>
        <taxon>Poecilia</taxon>
    </lineage>
</organism>
<evidence type="ECO:0000256" key="9">
    <source>
        <dbReference type="ARBA" id="ARBA00029456"/>
    </source>
</evidence>
<accession>A0A3B3UIM4</accession>
<keyword evidence="6" id="KW-0282">Flagellum</keyword>
<dbReference type="KEGG" id="plai:106954168"/>
<keyword evidence="3" id="KW-0963">Cytoplasm</keyword>
<keyword evidence="16" id="KW-1185">Reference proteome</keyword>
<evidence type="ECO:0000259" key="14">
    <source>
        <dbReference type="Pfam" id="PF23409"/>
    </source>
</evidence>
<dbReference type="GeneID" id="106954168"/>
<evidence type="ECO:0000256" key="13">
    <source>
        <dbReference type="PROSITE-ProRule" id="PRU00221"/>
    </source>
</evidence>
<evidence type="ECO:0000256" key="10">
    <source>
        <dbReference type="ARBA" id="ARBA00029552"/>
    </source>
</evidence>
<dbReference type="Ensembl" id="ENSPLAT00000029592.1">
    <property type="protein sequence ID" value="ENSPLAP00000012487.1"/>
    <property type="gene ID" value="ENSPLAG00000015910.1"/>
</dbReference>
<comment type="subcellular location">
    <subcellularLocation>
        <location evidence="1">Cell projection</location>
        <location evidence="1">Cilium</location>
        <location evidence="1">Flagellum</location>
    </subcellularLocation>
    <subcellularLocation>
        <location evidence="2">Cytoplasm</location>
    </subcellularLocation>
</comment>
<dbReference type="AlphaFoldDB" id="A0A3B3UIM4"/>
<dbReference type="PROSITE" id="PS50082">
    <property type="entry name" value="WD_REPEATS_2"/>
    <property type="match status" value="5"/>
</dbReference>
<sequence length="612" mass="68180">MGSKTIPLELDALIGFNGQVPFGLKLHPDMKHLIYPLGSFIVLKRIEDGKLEFLDGHSNNVSCISVSKSGSYIASGQVNFMGFQAPVIIWNYAERTIHVELRIHNTKVESVAFSPSEKYLVTLGGKDDCRIFVWNVETKQLICRNKASAQGHCLVVEYSKTDDTMFASGGSLTLRVWEFVNERILPTECWTNMLKRYVSCIEISDDNRYMYCATSSGDIMTIDVKGKVLSICAPGKAKFNHGINVLKLLESGDLLVGSGSGILALCSKTNFKPVREVQLENAVTSIAFIEGEEQFYVGTEETQMYRLRFKDFAAELISTGHRSSVKDVALPHATSKLFATCSGEEVRVWMVGKPKDQLRITVPNVSCNAIDFMHDDCSIISAWSDGNIRRFGMKGQLMVVINNAHRQGVTAIAATKDGKRIISGGGEGKMHVWELLPHAYKILRIMVGHRKPVSCLKMKSDDKECVTVSSDGFCIIWDLVDFHPRQKIKTDTLFRTVCYHPDGYQIVTCGTDGKVIYWDVLGGTNIREREDTETGVYNSIHITKDGNHFVTGGEDKRMKVWDYMQGKITHISIPAGANITCTRICTLNRILVSASEDGGIWLWKFPHLASSS</sequence>
<dbReference type="OrthoDB" id="6252103at2759"/>
<dbReference type="SMART" id="SM00320">
    <property type="entry name" value="WD40"/>
    <property type="match status" value="11"/>
</dbReference>
<comment type="similarity">
    <text evidence="9">Belongs to the CFAP52 family.</text>
</comment>
<dbReference type="RefSeq" id="XP_014898937.1">
    <property type="nucleotide sequence ID" value="XM_015043451.1"/>
</dbReference>
<protein>
    <recommendedName>
        <fullName evidence="10">Cilia- and flagella-associated protein 52</fullName>
    </recommendedName>
</protein>